<proteinExistence type="predicted"/>
<organism evidence="1 2">
    <name type="scientific">Bodo saltans</name>
    <name type="common">Flagellated protozoan</name>
    <dbReference type="NCBI Taxonomy" id="75058"/>
    <lineage>
        <taxon>Eukaryota</taxon>
        <taxon>Discoba</taxon>
        <taxon>Euglenozoa</taxon>
        <taxon>Kinetoplastea</taxon>
        <taxon>Metakinetoplastina</taxon>
        <taxon>Eubodonida</taxon>
        <taxon>Bodonidae</taxon>
        <taxon>Bodo</taxon>
    </lineage>
</organism>
<protein>
    <submittedName>
        <fullName evidence="1">Uncharacterized protein</fullName>
    </submittedName>
</protein>
<gene>
    <name evidence="1" type="ORF">BSAL_12300</name>
</gene>
<dbReference type="Proteomes" id="UP000051952">
    <property type="component" value="Unassembled WGS sequence"/>
</dbReference>
<sequence>MLRFHPDDRKLATELLTMEWLSGSSEAPPSQSPRDNLRGVEEMSYEEMLHSIHIMCGTSIPEHCFELPYSGTQHR</sequence>
<evidence type="ECO:0000313" key="1">
    <source>
        <dbReference type="EMBL" id="CUG87844.1"/>
    </source>
</evidence>
<evidence type="ECO:0000313" key="2">
    <source>
        <dbReference type="Proteomes" id="UP000051952"/>
    </source>
</evidence>
<dbReference type="EMBL" id="CYKH01001593">
    <property type="protein sequence ID" value="CUG87844.1"/>
    <property type="molecule type" value="Genomic_DNA"/>
</dbReference>
<dbReference type="AlphaFoldDB" id="A0A0S4JCU1"/>
<name>A0A0S4JCU1_BODSA</name>
<accession>A0A0S4JCU1</accession>
<reference evidence="2" key="1">
    <citation type="submission" date="2015-09" db="EMBL/GenBank/DDBJ databases">
        <authorList>
            <consortium name="Pathogen Informatics"/>
        </authorList>
    </citation>
    <scope>NUCLEOTIDE SEQUENCE [LARGE SCALE GENOMIC DNA]</scope>
    <source>
        <strain evidence="2">Lake Konstanz</strain>
    </source>
</reference>
<keyword evidence="2" id="KW-1185">Reference proteome</keyword>
<dbReference type="VEuPathDB" id="TriTrypDB:BSAL_12300"/>